<feature type="non-terminal residue" evidence="3">
    <location>
        <position position="1"/>
    </location>
</feature>
<dbReference type="Pfam" id="PF00445">
    <property type="entry name" value="Ribonuclease_T2"/>
    <property type="match status" value="1"/>
</dbReference>
<accession>A0A1Y2C2W5</accession>
<dbReference type="PROSITE" id="PS00530">
    <property type="entry name" value="RNASE_T2_1"/>
    <property type="match status" value="1"/>
</dbReference>
<dbReference type="InterPro" id="IPR001568">
    <property type="entry name" value="RNase_T2-like"/>
</dbReference>
<proteinExistence type="inferred from homology"/>
<dbReference type="InterPro" id="IPR036430">
    <property type="entry name" value="RNase_T2-like_sf"/>
</dbReference>
<dbReference type="GO" id="GO:0033897">
    <property type="term" value="F:ribonuclease T2 activity"/>
    <property type="evidence" value="ECO:0007669"/>
    <property type="project" value="InterPro"/>
</dbReference>
<gene>
    <name evidence="3" type="ORF">BCR33DRAFT_628570</name>
</gene>
<comment type="caution">
    <text evidence="3">The sequence shown here is derived from an EMBL/GenBank/DDBJ whole genome shotgun (WGS) entry which is preliminary data.</text>
</comment>
<dbReference type="OrthoDB" id="435754at2759"/>
<keyword evidence="4" id="KW-1185">Reference proteome</keyword>
<dbReference type="Gene3D" id="3.90.730.10">
    <property type="entry name" value="Ribonuclease T2-like"/>
    <property type="match status" value="1"/>
</dbReference>
<dbReference type="Proteomes" id="UP000193642">
    <property type="component" value="Unassembled WGS sequence"/>
</dbReference>
<comment type="similarity">
    <text evidence="1 2">Belongs to the RNase T2 family.</text>
</comment>
<evidence type="ECO:0000313" key="3">
    <source>
        <dbReference type="EMBL" id="ORY40655.1"/>
    </source>
</evidence>
<name>A0A1Y2C2W5_9FUNG</name>
<organism evidence="3 4">
    <name type="scientific">Rhizoclosmatium globosum</name>
    <dbReference type="NCBI Taxonomy" id="329046"/>
    <lineage>
        <taxon>Eukaryota</taxon>
        <taxon>Fungi</taxon>
        <taxon>Fungi incertae sedis</taxon>
        <taxon>Chytridiomycota</taxon>
        <taxon>Chytridiomycota incertae sedis</taxon>
        <taxon>Chytridiomycetes</taxon>
        <taxon>Chytridiales</taxon>
        <taxon>Chytriomycetaceae</taxon>
        <taxon>Rhizoclosmatium</taxon>
    </lineage>
</organism>
<protein>
    <submittedName>
        <fullName evidence="3">Ribonuclease T2</fullName>
    </submittedName>
</protein>
<dbReference type="InterPro" id="IPR018188">
    <property type="entry name" value="RNase_T2_His_AS_1"/>
</dbReference>
<sequence length="111" mass="11778">VPTTLPGTCSTSSLSCSANADSCCVPDNGLLVLALQWLPGWCAANTCGQDVKSSIPDGKWTIHGLWPDLCSGARPPSKGCDTTRNQPSIDSIVKSSPIYADMLKYWISYKG</sequence>
<evidence type="ECO:0000256" key="2">
    <source>
        <dbReference type="RuleBase" id="RU004328"/>
    </source>
</evidence>
<feature type="non-terminal residue" evidence="3">
    <location>
        <position position="111"/>
    </location>
</feature>
<reference evidence="3 4" key="1">
    <citation type="submission" date="2016-07" db="EMBL/GenBank/DDBJ databases">
        <title>Pervasive Adenine N6-methylation of Active Genes in Fungi.</title>
        <authorList>
            <consortium name="DOE Joint Genome Institute"/>
            <person name="Mondo S.J."/>
            <person name="Dannebaum R.O."/>
            <person name="Kuo R.C."/>
            <person name="Labutti K."/>
            <person name="Haridas S."/>
            <person name="Kuo A."/>
            <person name="Salamov A."/>
            <person name="Ahrendt S.R."/>
            <person name="Lipzen A."/>
            <person name="Sullivan W."/>
            <person name="Andreopoulos W.B."/>
            <person name="Clum A."/>
            <person name="Lindquist E."/>
            <person name="Daum C."/>
            <person name="Ramamoorthy G.K."/>
            <person name="Gryganskyi A."/>
            <person name="Culley D."/>
            <person name="Magnuson J.K."/>
            <person name="James T.Y."/>
            <person name="O'Malley M.A."/>
            <person name="Stajich J.E."/>
            <person name="Spatafora J.W."/>
            <person name="Visel A."/>
            <person name="Grigoriev I.V."/>
        </authorList>
    </citation>
    <scope>NUCLEOTIDE SEQUENCE [LARGE SCALE GENOMIC DNA]</scope>
    <source>
        <strain evidence="3 4">JEL800</strain>
    </source>
</reference>
<evidence type="ECO:0000256" key="1">
    <source>
        <dbReference type="ARBA" id="ARBA00007469"/>
    </source>
</evidence>
<dbReference type="AlphaFoldDB" id="A0A1Y2C2W5"/>
<dbReference type="GO" id="GO:0003723">
    <property type="term" value="F:RNA binding"/>
    <property type="evidence" value="ECO:0007669"/>
    <property type="project" value="InterPro"/>
</dbReference>
<dbReference type="EMBL" id="MCGO01000034">
    <property type="protein sequence ID" value="ORY40655.1"/>
    <property type="molecule type" value="Genomic_DNA"/>
</dbReference>
<evidence type="ECO:0000313" key="4">
    <source>
        <dbReference type="Proteomes" id="UP000193642"/>
    </source>
</evidence>
<dbReference type="SUPFAM" id="SSF55895">
    <property type="entry name" value="Ribonuclease Rh-like"/>
    <property type="match status" value="1"/>
</dbReference>